<organism evidence="6 7">
    <name type="scientific">Thamnocephalis sphaerospora</name>
    <dbReference type="NCBI Taxonomy" id="78915"/>
    <lineage>
        <taxon>Eukaryota</taxon>
        <taxon>Fungi</taxon>
        <taxon>Fungi incertae sedis</taxon>
        <taxon>Zoopagomycota</taxon>
        <taxon>Zoopagomycotina</taxon>
        <taxon>Zoopagomycetes</taxon>
        <taxon>Zoopagales</taxon>
        <taxon>Sigmoideomycetaceae</taxon>
        <taxon>Thamnocephalis</taxon>
    </lineage>
</organism>
<dbReference type="GO" id="GO:0016491">
    <property type="term" value="F:oxidoreductase activity"/>
    <property type="evidence" value="ECO:0007669"/>
    <property type="project" value="InterPro"/>
</dbReference>
<dbReference type="Gene3D" id="1.10.1280.10">
    <property type="entry name" value="Di-copper center containing domain from catechol oxidase"/>
    <property type="match status" value="1"/>
</dbReference>
<feature type="domain" description="Tyrosinase copper-binding" evidence="4">
    <location>
        <begin position="82"/>
        <end position="99"/>
    </location>
</feature>
<accession>A0A4P9XMV3</accession>
<feature type="non-terminal residue" evidence="6">
    <location>
        <position position="256"/>
    </location>
</feature>
<evidence type="ECO:0000256" key="1">
    <source>
        <dbReference type="ARBA" id="ARBA00022723"/>
    </source>
</evidence>
<dbReference type="InterPro" id="IPR002227">
    <property type="entry name" value="Tyrosinase_Cu-bd"/>
</dbReference>
<dbReference type="PANTHER" id="PTHR11474">
    <property type="entry name" value="TYROSINASE FAMILY MEMBER"/>
    <property type="match status" value="1"/>
</dbReference>
<dbReference type="STRING" id="78915.A0A4P9XMV3"/>
<feature type="chain" id="PRO_5020524839" description="Tyrosinase copper-binding domain-containing protein" evidence="3">
    <location>
        <begin position="29"/>
        <end position="256"/>
    </location>
</feature>
<protein>
    <recommendedName>
        <fullName evidence="4 5">Tyrosinase copper-binding domain-containing protein</fullName>
    </recommendedName>
</protein>
<keyword evidence="3" id="KW-0732">Signal</keyword>
<evidence type="ECO:0000313" key="6">
    <source>
        <dbReference type="EMBL" id="RKP07248.1"/>
    </source>
</evidence>
<reference evidence="7" key="1">
    <citation type="journal article" date="2018" name="Nat. Microbiol.">
        <title>Leveraging single-cell genomics to expand the fungal tree of life.</title>
        <authorList>
            <person name="Ahrendt S.R."/>
            <person name="Quandt C.A."/>
            <person name="Ciobanu D."/>
            <person name="Clum A."/>
            <person name="Salamov A."/>
            <person name="Andreopoulos B."/>
            <person name="Cheng J.F."/>
            <person name="Woyke T."/>
            <person name="Pelin A."/>
            <person name="Henrissat B."/>
            <person name="Reynolds N.K."/>
            <person name="Benny G.L."/>
            <person name="Smith M.E."/>
            <person name="James T.Y."/>
            <person name="Grigoriev I.V."/>
        </authorList>
    </citation>
    <scope>NUCLEOTIDE SEQUENCE [LARGE SCALE GENOMIC DNA]</scope>
    <source>
        <strain evidence="7">RSA 1356</strain>
    </source>
</reference>
<dbReference type="InterPro" id="IPR050316">
    <property type="entry name" value="Tyrosinase/Hemocyanin"/>
</dbReference>
<keyword evidence="2" id="KW-0186">Copper</keyword>
<dbReference type="PROSITE" id="PS00497">
    <property type="entry name" value="TYROSINASE_1"/>
    <property type="match status" value="1"/>
</dbReference>
<feature type="domain" description="Tyrosinase copper-binding" evidence="5">
    <location>
        <begin position="226"/>
        <end position="237"/>
    </location>
</feature>
<keyword evidence="1" id="KW-0479">Metal-binding</keyword>
<dbReference type="PROSITE" id="PS51257">
    <property type="entry name" value="PROKAR_LIPOPROTEIN"/>
    <property type="match status" value="1"/>
</dbReference>
<evidence type="ECO:0000259" key="4">
    <source>
        <dbReference type="PROSITE" id="PS00497"/>
    </source>
</evidence>
<dbReference type="Proteomes" id="UP000271241">
    <property type="component" value="Unassembled WGS sequence"/>
</dbReference>
<dbReference type="PANTHER" id="PTHR11474:SF126">
    <property type="entry name" value="TYROSINASE-LIKE PROTEIN TYR-1-RELATED"/>
    <property type="match status" value="1"/>
</dbReference>
<dbReference type="SUPFAM" id="SSF48056">
    <property type="entry name" value="Di-copper centre-containing domain"/>
    <property type="match status" value="1"/>
</dbReference>
<dbReference type="GO" id="GO:0046872">
    <property type="term" value="F:metal ion binding"/>
    <property type="evidence" value="ECO:0007669"/>
    <property type="project" value="UniProtKB-KW"/>
</dbReference>
<proteinExistence type="predicted"/>
<evidence type="ECO:0000259" key="5">
    <source>
        <dbReference type="PROSITE" id="PS00498"/>
    </source>
</evidence>
<feature type="signal peptide" evidence="3">
    <location>
        <begin position="1"/>
        <end position="28"/>
    </location>
</feature>
<dbReference type="Pfam" id="PF00264">
    <property type="entry name" value="Tyrosinase"/>
    <property type="match status" value="1"/>
</dbReference>
<dbReference type="AlphaFoldDB" id="A0A4P9XMV3"/>
<sequence>MSFKARAVLLLCAAVCTAIVSTLSGVSAQGCSRIVTRQEIRTLGDRERNAYLAAIQRLQSGNKPTRYDQFTSMHLQVSASAHGYPQFLPWHRYYLREFEKALQAIDRNIVLPYWDWSYDSQVPHLSPIFRPDWYGGPGNPNNNYCVTGRFAGWSPSYPQPHCLRRRFDRGAQISAFSTPEQVEMLKRVSTDYNQFRVRLEGAPHARVHVQIGDQGTDMSTMASPNDPIFWLHHTFVDKVWADWQDSNPAFRNNYLG</sequence>
<gene>
    <name evidence="6" type="ORF">THASP1DRAFT_17334</name>
</gene>
<evidence type="ECO:0000256" key="3">
    <source>
        <dbReference type="SAM" id="SignalP"/>
    </source>
</evidence>
<keyword evidence="7" id="KW-1185">Reference proteome</keyword>
<evidence type="ECO:0000313" key="7">
    <source>
        <dbReference type="Proteomes" id="UP000271241"/>
    </source>
</evidence>
<dbReference type="PRINTS" id="PR00092">
    <property type="entry name" value="TYROSINASE"/>
</dbReference>
<name>A0A4P9XMV3_9FUNG</name>
<evidence type="ECO:0000256" key="2">
    <source>
        <dbReference type="ARBA" id="ARBA00023008"/>
    </source>
</evidence>
<dbReference type="PROSITE" id="PS00498">
    <property type="entry name" value="TYROSINASE_2"/>
    <property type="match status" value="1"/>
</dbReference>
<dbReference type="OrthoDB" id="6132182at2759"/>
<dbReference type="EMBL" id="KZ992745">
    <property type="protein sequence ID" value="RKP07248.1"/>
    <property type="molecule type" value="Genomic_DNA"/>
</dbReference>
<dbReference type="InterPro" id="IPR008922">
    <property type="entry name" value="Di-copper_centre_dom_sf"/>
</dbReference>